<protein>
    <submittedName>
        <fullName evidence="2">Uncharacterized protein</fullName>
    </submittedName>
</protein>
<gene>
    <name evidence="2" type="ORF">BS47DRAFT_751493</name>
</gene>
<accession>A0A9P6B9N3</accession>
<feature type="region of interest" description="Disordered" evidence="1">
    <location>
        <begin position="94"/>
        <end position="135"/>
    </location>
</feature>
<dbReference type="EMBL" id="MU128912">
    <property type="protein sequence ID" value="KAF9520303.1"/>
    <property type="molecule type" value="Genomic_DNA"/>
</dbReference>
<name>A0A9P6B9N3_9AGAM</name>
<dbReference type="AlphaFoldDB" id="A0A9P6B9N3"/>
<evidence type="ECO:0000256" key="1">
    <source>
        <dbReference type="SAM" id="MobiDB-lite"/>
    </source>
</evidence>
<organism evidence="2 3">
    <name type="scientific">Hydnum rufescens UP504</name>
    <dbReference type="NCBI Taxonomy" id="1448309"/>
    <lineage>
        <taxon>Eukaryota</taxon>
        <taxon>Fungi</taxon>
        <taxon>Dikarya</taxon>
        <taxon>Basidiomycota</taxon>
        <taxon>Agaricomycotina</taxon>
        <taxon>Agaricomycetes</taxon>
        <taxon>Cantharellales</taxon>
        <taxon>Hydnaceae</taxon>
        <taxon>Hydnum</taxon>
    </lineage>
</organism>
<sequence length="135" mass="15028">MLIVVAGVLECRAWVIISGFHVLLAPLAVQHLMAGEYSNIFTDLNRVRTTRCLGGFSFFASRRSPHLLECRSNIRPRWLVGLLTDRISADRIRRSSDRLGSGSPVQAGPPSKDEDLTKSAYHPDPQILATHRKHG</sequence>
<proteinExistence type="predicted"/>
<comment type="caution">
    <text evidence="2">The sequence shown here is derived from an EMBL/GenBank/DDBJ whole genome shotgun (WGS) entry which is preliminary data.</text>
</comment>
<keyword evidence="3" id="KW-1185">Reference proteome</keyword>
<evidence type="ECO:0000313" key="3">
    <source>
        <dbReference type="Proteomes" id="UP000886523"/>
    </source>
</evidence>
<evidence type="ECO:0000313" key="2">
    <source>
        <dbReference type="EMBL" id="KAF9520303.1"/>
    </source>
</evidence>
<dbReference type="Proteomes" id="UP000886523">
    <property type="component" value="Unassembled WGS sequence"/>
</dbReference>
<reference evidence="2" key="1">
    <citation type="journal article" date="2020" name="Nat. Commun.">
        <title>Large-scale genome sequencing of mycorrhizal fungi provides insights into the early evolution of symbiotic traits.</title>
        <authorList>
            <person name="Miyauchi S."/>
            <person name="Kiss E."/>
            <person name="Kuo A."/>
            <person name="Drula E."/>
            <person name="Kohler A."/>
            <person name="Sanchez-Garcia M."/>
            <person name="Morin E."/>
            <person name="Andreopoulos B."/>
            <person name="Barry K.W."/>
            <person name="Bonito G."/>
            <person name="Buee M."/>
            <person name="Carver A."/>
            <person name="Chen C."/>
            <person name="Cichocki N."/>
            <person name="Clum A."/>
            <person name="Culley D."/>
            <person name="Crous P.W."/>
            <person name="Fauchery L."/>
            <person name="Girlanda M."/>
            <person name="Hayes R.D."/>
            <person name="Keri Z."/>
            <person name="LaButti K."/>
            <person name="Lipzen A."/>
            <person name="Lombard V."/>
            <person name="Magnuson J."/>
            <person name="Maillard F."/>
            <person name="Murat C."/>
            <person name="Nolan M."/>
            <person name="Ohm R.A."/>
            <person name="Pangilinan J."/>
            <person name="Pereira M.F."/>
            <person name="Perotto S."/>
            <person name="Peter M."/>
            <person name="Pfister S."/>
            <person name="Riley R."/>
            <person name="Sitrit Y."/>
            <person name="Stielow J.B."/>
            <person name="Szollosi G."/>
            <person name="Zifcakova L."/>
            <person name="Stursova M."/>
            <person name="Spatafora J.W."/>
            <person name="Tedersoo L."/>
            <person name="Vaario L.M."/>
            <person name="Yamada A."/>
            <person name="Yan M."/>
            <person name="Wang P."/>
            <person name="Xu J."/>
            <person name="Bruns T."/>
            <person name="Baldrian P."/>
            <person name="Vilgalys R."/>
            <person name="Dunand C."/>
            <person name="Henrissat B."/>
            <person name="Grigoriev I.V."/>
            <person name="Hibbett D."/>
            <person name="Nagy L.G."/>
            <person name="Martin F.M."/>
        </authorList>
    </citation>
    <scope>NUCLEOTIDE SEQUENCE</scope>
    <source>
        <strain evidence="2">UP504</strain>
    </source>
</reference>